<feature type="domain" description="VWFA" evidence="1">
    <location>
        <begin position="103"/>
        <end position="279"/>
    </location>
</feature>
<proteinExistence type="predicted"/>
<dbReference type="Gene3D" id="3.40.50.410">
    <property type="entry name" value="von Willebrand factor, type A domain"/>
    <property type="match status" value="1"/>
</dbReference>
<dbReference type="Pfam" id="PF13519">
    <property type="entry name" value="VWA_2"/>
    <property type="match status" value="1"/>
</dbReference>
<organism evidence="2 3">
    <name type="scientific">Chloracidobacterium thermophilum (strain B)</name>
    <dbReference type="NCBI Taxonomy" id="981222"/>
    <lineage>
        <taxon>Bacteria</taxon>
        <taxon>Pseudomonadati</taxon>
        <taxon>Acidobacteriota</taxon>
        <taxon>Terriglobia</taxon>
        <taxon>Terriglobales</taxon>
        <taxon>Acidobacteriaceae</taxon>
        <taxon>Chloracidobacterium</taxon>
    </lineage>
</organism>
<dbReference type="InterPro" id="IPR017802">
    <property type="entry name" value="VWFA-rel_acidobac-type"/>
</dbReference>
<reference evidence="2 3" key="1">
    <citation type="journal article" date="2012" name="Environ. Microbiol.">
        <title>Complete genome of Candidatus Chloracidobacterium thermophilum, a chlorophyll-based photoheterotroph belonging to the phylum Acidobacteria.</title>
        <authorList>
            <person name="Garcia Costas A.M."/>
            <person name="Liu Z."/>
            <person name="Tomsho L.P."/>
            <person name="Schuster S.C."/>
            <person name="Ward D.M."/>
            <person name="Bryant D.A."/>
        </authorList>
    </citation>
    <scope>NUCLEOTIDE SEQUENCE [LARGE SCALE GENOMIC DNA]</scope>
    <source>
        <strain evidence="2 3">B</strain>
    </source>
</reference>
<dbReference type="NCBIfam" id="TIGR03436">
    <property type="entry name" value="acidobact_VWFA"/>
    <property type="match status" value="1"/>
</dbReference>
<evidence type="ECO:0000259" key="1">
    <source>
        <dbReference type="PROSITE" id="PS50234"/>
    </source>
</evidence>
<name>G2LKM8_CHLTF</name>
<dbReference type="STRING" id="981222.Cabther_B0637"/>
<sequence length="318" mass="35448">MQVSNDRGLRFPERRRWLQTWLAACGVGLGCALGGRPLLAQRPTSPEEEDTLRLTTELVLVNVTVMDGQGKYVRGLRVEDFSLLQDGVPQRIEHFSADDAPFCAAVMLDTSDSMRTKLRRACAAAAHFQSLVRTNDAVAIYAFGSDIERLQEFSSSPTVTPRVWRLRARGKTRLYDGLRAVIEALDARPEQRRAILLISDGADTASETRAPAVVRTAAQADVLVYAVDLQNANFPGRTPEQARHAEWLAELAAATGGRYIRSPGGAHLEIRFQEVVEELRAQYTLGFYPPQGYDGQPHTIRVTVRRPRVTWRARTSYT</sequence>
<dbReference type="HOGENOM" id="CLU_049429_0_0_0"/>
<dbReference type="InterPro" id="IPR002035">
    <property type="entry name" value="VWF_A"/>
</dbReference>
<dbReference type="SMART" id="SM00327">
    <property type="entry name" value="VWA"/>
    <property type="match status" value="1"/>
</dbReference>
<dbReference type="EMBL" id="CP002515">
    <property type="protein sequence ID" value="AEP13635.1"/>
    <property type="molecule type" value="Genomic_DNA"/>
</dbReference>
<dbReference type="KEGG" id="ctm:Cabther_B0637"/>
<evidence type="ECO:0000313" key="3">
    <source>
        <dbReference type="Proteomes" id="UP000006791"/>
    </source>
</evidence>
<dbReference type="SUPFAM" id="SSF53300">
    <property type="entry name" value="vWA-like"/>
    <property type="match status" value="1"/>
</dbReference>
<keyword evidence="3" id="KW-1185">Reference proteome</keyword>
<dbReference type="PROSITE" id="PS50234">
    <property type="entry name" value="VWFA"/>
    <property type="match status" value="1"/>
</dbReference>
<accession>G2LKM8</accession>
<dbReference type="InterPro" id="IPR036465">
    <property type="entry name" value="vWFA_dom_sf"/>
</dbReference>
<dbReference type="AlphaFoldDB" id="G2LKM8"/>
<protein>
    <submittedName>
        <fullName evidence="2">von Willebrand factor type A domain protein</fullName>
    </submittedName>
</protein>
<evidence type="ECO:0000313" key="2">
    <source>
        <dbReference type="EMBL" id="AEP13635.1"/>
    </source>
</evidence>
<gene>
    <name evidence="2" type="ordered locus">Cabther_B0637</name>
</gene>
<dbReference type="Proteomes" id="UP000006791">
    <property type="component" value="Chromosome 2"/>
</dbReference>
<dbReference type="PROSITE" id="PS51257">
    <property type="entry name" value="PROKAR_LIPOPROTEIN"/>
    <property type="match status" value="1"/>
</dbReference>
<dbReference type="CDD" id="cd00198">
    <property type="entry name" value="vWFA"/>
    <property type="match status" value="1"/>
</dbReference>